<dbReference type="PANTHER" id="PTHR43072">
    <property type="entry name" value="N-ACETYLTRANSFERASE"/>
    <property type="match status" value="1"/>
</dbReference>
<comment type="catalytic activity">
    <reaction evidence="4">
        <text>L-methionine sulfone + acetyl-CoA = N-acetyl-L-methionine sulfone + CoA + H(+)</text>
        <dbReference type="Rhea" id="RHEA:47656"/>
        <dbReference type="ChEBI" id="CHEBI:15378"/>
        <dbReference type="ChEBI" id="CHEBI:57287"/>
        <dbReference type="ChEBI" id="CHEBI:57288"/>
        <dbReference type="ChEBI" id="CHEBI:87824"/>
        <dbReference type="ChEBI" id="CHEBI:87825"/>
    </reaction>
</comment>
<accession>A0A5F2EQK6</accession>
<dbReference type="OrthoDB" id="3173333at2"/>
<dbReference type="EMBL" id="CP026952">
    <property type="protein sequence ID" value="AWB91012.1"/>
    <property type="molecule type" value="Genomic_DNA"/>
</dbReference>
<dbReference type="GO" id="GO:0016747">
    <property type="term" value="F:acyltransferase activity, transferring groups other than amino-acyl groups"/>
    <property type="evidence" value="ECO:0007669"/>
    <property type="project" value="InterPro"/>
</dbReference>
<evidence type="ECO:0000256" key="2">
    <source>
        <dbReference type="ARBA" id="ARBA00023315"/>
    </source>
</evidence>
<dbReference type="SUPFAM" id="SSF55729">
    <property type="entry name" value="Acyl-CoA N-acyltransferases (Nat)"/>
    <property type="match status" value="1"/>
</dbReference>
<keyword evidence="1 5" id="KW-0808">Transferase</keyword>
<gene>
    <name evidence="5" type="ORF">C3E78_01570</name>
</gene>
<dbReference type="PANTHER" id="PTHR43072:SF23">
    <property type="entry name" value="UPF0039 PROTEIN C11D3.02C"/>
    <property type="match status" value="1"/>
</dbReference>
<evidence type="ECO:0000313" key="6">
    <source>
        <dbReference type="Proteomes" id="UP000244384"/>
    </source>
</evidence>
<keyword evidence="6" id="KW-1185">Reference proteome</keyword>
<dbReference type="Gene3D" id="3.40.630.30">
    <property type="match status" value="1"/>
</dbReference>
<evidence type="ECO:0000256" key="3">
    <source>
        <dbReference type="ARBA" id="ARBA00050603"/>
    </source>
</evidence>
<dbReference type="InterPro" id="IPR000182">
    <property type="entry name" value="GNAT_dom"/>
</dbReference>
<evidence type="ECO:0000256" key="4">
    <source>
        <dbReference type="ARBA" id="ARBA00051334"/>
    </source>
</evidence>
<protein>
    <submittedName>
        <fullName evidence="5">GNAT family N-acetyltransferase</fullName>
    </submittedName>
</protein>
<dbReference type="RefSeq" id="WP_108576658.1">
    <property type="nucleotide sequence ID" value="NZ_CP026952.1"/>
</dbReference>
<dbReference type="Pfam" id="PF00583">
    <property type="entry name" value="Acetyltransf_1"/>
    <property type="match status" value="1"/>
</dbReference>
<sequence length="164" mass="18319">MTIRDAVEADLPALLAIHNEAVRTTTAIWDEHEVDLDERRAWFLERQRGGFPVLVTERGGVVAGYASYGPWRPKSGYRLTVENSVYVLAAHHGHGLASTLLDELIVRARSAGLHRMMAMIESSNTISIGLHERRGFRVVGQMDEVGTKFGRWLDLTVMQLPLSP</sequence>
<keyword evidence="2" id="KW-0012">Acyltransferase</keyword>
<reference evidence="6" key="1">
    <citation type="submission" date="2018-01" db="EMBL/GenBank/DDBJ databases">
        <authorList>
            <person name="Li J."/>
        </authorList>
    </citation>
    <scope>NUCLEOTIDE SEQUENCE [LARGE SCALE GENOMIC DNA]</scope>
    <source>
        <strain evidence="6">592</strain>
    </source>
</reference>
<comment type="catalytic activity">
    <reaction evidence="3">
        <text>L-methionine sulfoximine + acetyl-CoA = N-acetyl-L-methionine sulfoximine + CoA + H(+)</text>
        <dbReference type="Rhea" id="RHEA:47660"/>
        <dbReference type="ChEBI" id="CHEBI:15378"/>
        <dbReference type="ChEBI" id="CHEBI:57287"/>
        <dbReference type="ChEBI" id="CHEBI:57288"/>
        <dbReference type="ChEBI" id="CHEBI:87826"/>
        <dbReference type="ChEBI" id="CHEBI:87827"/>
    </reaction>
</comment>
<dbReference type="FunFam" id="3.40.630.30:FF:000026">
    <property type="entry name" value="Phosphinothricin acetyltransferase"/>
    <property type="match status" value="1"/>
</dbReference>
<dbReference type="InterPro" id="IPR016181">
    <property type="entry name" value="Acyl_CoA_acyltransferase"/>
</dbReference>
<evidence type="ECO:0000256" key="1">
    <source>
        <dbReference type="ARBA" id="ARBA00022679"/>
    </source>
</evidence>
<organism evidence="5 6">
    <name type="scientific">Aeromicrobium chenweiae</name>
    <dbReference type="NCBI Taxonomy" id="2079793"/>
    <lineage>
        <taxon>Bacteria</taxon>
        <taxon>Bacillati</taxon>
        <taxon>Actinomycetota</taxon>
        <taxon>Actinomycetes</taxon>
        <taxon>Propionibacteriales</taxon>
        <taxon>Nocardioidaceae</taxon>
        <taxon>Aeromicrobium</taxon>
    </lineage>
</organism>
<dbReference type="PROSITE" id="PS51186">
    <property type="entry name" value="GNAT"/>
    <property type="match status" value="1"/>
</dbReference>
<proteinExistence type="predicted"/>
<name>A0A2S0WI97_9ACTN</name>
<dbReference type="KEGG" id="aez:C3E78_01570"/>
<dbReference type="Proteomes" id="UP000244384">
    <property type="component" value="Chromosome"/>
</dbReference>
<evidence type="ECO:0000313" key="5">
    <source>
        <dbReference type="EMBL" id="AWB91012.1"/>
    </source>
</evidence>
<dbReference type="CDD" id="cd04301">
    <property type="entry name" value="NAT_SF"/>
    <property type="match status" value="1"/>
</dbReference>
<accession>A0A2S0WI97</accession>
<dbReference type="AlphaFoldDB" id="A0A2S0WI97"/>